<dbReference type="PATRIC" id="fig|121290.4.peg.826"/>
<reference evidence="1 2" key="1">
    <citation type="submission" date="2015-10" db="EMBL/GenBank/DDBJ databases">
        <title>Transcriptomic analysis of a linuron degrading triple-species bacterial consortium.</title>
        <authorList>
            <person name="Albers P."/>
        </authorList>
    </citation>
    <scope>NUCLEOTIDE SEQUENCE [LARGE SCALE GENOMIC DNA]</scope>
    <source>
        <strain evidence="1 2">WDL6</strain>
    </source>
</reference>
<dbReference type="AlphaFoldDB" id="A0A109BPZ1"/>
<accession>A0A109BPZ1</accession>
<dbReference type="InterPro" id="IPR038287">
    <property type="entry name" value="Cse2_sf"/>
</dbReference>
<proteinExistence type="predicted"/>
<dbReference type="NCBIfam" id="TIGR02548">
    <property type="entry name" value="casB_cse2"/>
    <property type="match status" value="1"/>
</dbReference>
<dbReference type="Gene3D" id="1.10.520.40">
    <property type="entry name" value="CRISPR-associated protein Cse2"/>
    <property type="match status" value="1"/>
</dbReference>
<dbReference type="RefSeq" id="WP_083509361.1">
    <property type="nucleotide sequence ID" value="NZ_LMTR01000004.1"/>
</dbReference>
<dbReference type="EMBL" id="LMTR01000004">
    <property type="protein sequence ID" value="KWT72786.1"/>
    <property type="molecule type" value="Genomic_DNA"/>
</dbReference>
<dbReference type="STRING" id="121290.APY04_0053"/>
<keyword evidence="2" id="KW-1185">Reference proteome</keyword>
<name>A0A109BPZ1_HYPSL</name>
<evidence type="ECO:0000313" key="2">
    <source>
        <dbReference type="Proteomes" id="UP000059074"/>
    </source>
</evidence>
<evidence type="ECO:0000313" key="1">
    <source>
        <dbReference type="EMBL" id="KWT72786.1"/>
    </source>
</evidence>
<organism evidence="1 2">
    <name type="scientific">Hyphomicrobium sulfonivorans</name>
    <dbReference type="NCBI Taxonomy" id="121290"/>
    <lineage>
        <taxon>Bacteria</taxon>
        <taxon>Pseudomonadati</taxon>
        <taxon>Pseudomonadota</taxon>
        <taxon>Alphaproteobacteria</taxon>
        <taxon>Hyphomicrobiales</taxon>
        <taxon>Hyphomicrobiaceae</taxon>
        <taxon>Hyphomicrobium</taxon>
    </lineage>
</organism>
<dbReference type="Proteomes" id="UP000059074">
    <property type="component" value="Unassembled WGS sequence"/>
</dbReference>
<sequence length="196" mass="21549">MALDRQTVCSAGYKWWSAFRQGTEIRPGMRGTLARLRRADNALDALREAEVFGLLGDLKLISREAFANDEAYRAAAAPALSRVAVLASVLAHVNTHEKMPFGRALGPPRNGDSAKLKPLRLARLLAARGDEEIRDQFRRAVQLLDGSANVSDLAWLILVWDRDEIGDRARTLFAFAYHDAAAHAPSEDGPSDDEAQ</sequence>
<dbReference type="Pfam" id="PF09485">
    <property type="entry name" value="CRISPR_Cse2"/>
    <property type="match status" value="1"/>
</dbReference>
<gene>
    <name evidence="1" type="ORF">APY04_0053</name>
</gene>
<comment type="caution">
    <text evidence="1">The sequence shown here is derived from an EMBL/GenBank/DDBJ whole genome shotgun (WGS) entry which is preliminary data.</text>
</comment>
<protein>
    <recommendedName>
        <fullName evidence="3">CRISPR-associated protein, Cse2 family</fullName>
    </recommendedName>
</protein>
<dbReference type="InterPro" id="IPR013382">
    <property type="entry name" value="CRISPR-assoc_prot_Cse2"/>
</dbReference>
<evidence type="ECO:0008006" key="3">
    <source>
        <dbReference type="Google" id="ProtNLM"/>
    </source>
</evidence>